<sequence>MIFWSGFATGLALIVAIGSQNAYVLRQGIRREHVLPIVLFCALSDALLIAAGIGGAGMLIQGNAKLLALARYGGALFLASYGLLAARRAWVGGHMNLDARQGATLGRALAACFGFTFLNPHVYLDTVVLLGALANQHGEAGRWVFGAGAATGSVLWFSALGFGARYLAPLFQRDTAWRALDALIALVMGSLAVLLLRG</sequence>
<feature type="transmembrane region" description="Helical" evidence="6">
    <location>
        <begin position="6"/>
        <end position="25"/>
    </location>
</feature>
<evidence type="ECO:0000256" key="5">
    <source>
        <dbReference type="ARBA" id="ARBA00023136"/>
    </source>
</evidence>
<dbReference type="PANTHER" id="PTHR30086:SF20">
    <property type="entry name" value="ARGININE EXPORTER PROTEIN ARGO-RELATED"/>
    <property type="match status" value="1"/>
</dbReference>
<keyword evidence="5 6" id="KW-0472">Membrane</keyword>
<keyword evidence="3 6" id="KW-0812">Transmembrane</keyword>
<feature type="transmembrane region" description="Helical" evidence="6">
    <location>
        <begin position="143"/>
        <end position="167"/>
    </location>
</feature>
<feature type="transmembrane region" description="Helical" evidence="6">
    <location>
        <begin position="105"/>
        <end position="123"/>
    </location>
</feature>
<feature type="transmembrane region" description="Helical" evidence="6">
    <location>
        <begin position="66"/>
        <end position="84"/>
    </location>
</feature>
<dbReference type="Pfam" id="PF01810">
    <property type="entry name" value="LysE"/>
    <property type="match status" value="1"/>
</dbReference>
<evidence type="ECO:0000256" key="1">
    <source>
        <dbReference type="ARBA" id="ARBA00004651"/>
    </source>
</evidence>
<proteinExistence type="predicted"/>
<evidence type="ECO:0000256" key="3">
    <source>
        <dbReference type="ARBA" id="ARBA00022692"/>
    </source>
</evidence>
<dbReference type="GO" id="GO:0015171">
    <property type="term" value="F:amino acid transmembrane transporter activity"/>
    <property type="evidence" value="ECO:0007669"/>
    <property type="project" value="TreeGrafter"/>
</dbReference>
<reference evidence="7 8" key="1">
    <citation type="submission" date="2017-01" db="EMBL/GenBank/DDBJ databases">
        <title>Genome sequence of Rhodoferax antarcticus ANT.BR, a psychrophilic purple nonsulfur bacterium from an Antarctic microbial mat.</title>
        <authorList>
            <person name="Baker J."/>
            <person name="Riester C."/>
            <person name="Skinner B."/>
            <person name="Newell A."/>
            <person name="Swingley W."/>
            <person name="Madigan M."/>
            <person name="Jung D."/>
            <person name="Asao M."/>
            <person name="Chen M."/>
            <person name="Loughlin P."/>
            <person name="Pan H."/>
            <person name="Lin S."/>
            <person name="Li N."/>
            <person name="Shaw J."/>
            <person name="Prado M."/>
            <person name="Sherman C."/>
            <person name="Li X."/>
            <person name="Tang J."/>
            <person name="Blankenship R."/>
            <person name="Zhao T."/>
            <person name="Touchman J."/>
            <person name="Sattley M."/>
        </authorList>
    </citation>
    <scope>NUCLEOTIDE SEQUENCE [LARGE SCALE GENOMIC DNA]</scope>
    <source>
        <strain evidence="7 8">ANT.BR</strain>
    </source>
</reference>
<dbReference type="PANTHER" id="PTHR30086">
    <property type="entry name" value="ARGININE EXPORTER PROTEIN ARGO"/>
    <property type="match status" value="1"/>
</dbReference>
<gene>
    <name evidence="7" type="primary">argO</name>
    <name evidence="7" type="ORF">BLL52_1770</name>
</gene>
<dbReference type="GO" id="GO:0005886">
    <property type="term" value="C:plasma membrane"/>
    <property type="evidence" value="ECO:0007669"/>
    <property type="project" value="UniProtKB-SubCell"/>
</dbReference>
<protein>
    <submittedName>
        <fullName evidence="7">LysE type translocator family protein</fullName>
    </submittedName>
</protein>
<name>A0A1Q8YGG6_9BURK</name>
<evidence type="ECO:0000313" key="8">
    <source>
        <dbReference type="Proteomes" id="UP000185911"/>
    </source>
</evidence>
<keyword evidence="8" id="KW-1185">Reference proteome</keyword>
<dbReference type="InterPro" id="IPR001123">
    <property type="entry name" value="LeuE-type"/>
</dbReference>
<feature type="transmembrane region" description="Helical" evidence="6">
    <location>
        <begin position="179"/>
        <end position="196"/>
    </location>
</feature>
<keyword evidence="4 6" id="KW-1133">Transmembrane helix</keyword>
<dbReference type="EMBL" id="MSYM01000011">
    <property type="protein sequence ID" value="OLP07019.1"/>
    <property type="molecule type" value="Genomic_DNA"/>
</dbReference>
<organism evidence="7 8">
    <name type="scientific">Rhodoferax antarcticus ANT.BR</name>
    <dbReference type="NCBI Taxonomy" id="1111071"/>
    <lineage>
        <taxon>Bacteria</taxon>
        <taxon>Pseudomonadati</taxon>
        <taxon>Pseudomonadota</taxon>
        <taxon>Betaproteobacteria</taxon>
        <taxon>Burkholderiales</taxon>
        <taxon>Comamonadaceae</taxon>
        <taxon>Rhodoferax</taxon>
    </lineage>
</organism>
<accession>A0A1Q8YGG6</accession>
<evidence type="ECO:0000256" key="2">
    <source>
        <dbReference type="ARBA" id="ARBA00022475"/>
    </source>
</evidence>
<keyword evidence="2" id="KW-1003">Cell membrane</keyword>
<dbReference type="AlphaFoldDB" id="A0A1Q8YGG6"/>
<dbReference type="STRING" id="81479.RA876_03240"/>
<comment type="subcellular location">
    <subcellularLocation>
        <location evidence="1">Cell membrane</location>
        <topology evidence="1">Multi-pass membrane protein</topology>
    </subcellularLocation>
</comment>
<evidence type="ECO:0000256" key="4">
    <source>
        <dbReference type="ARBA" id="ARBA00022989"/>
    </source>
</evidence>
<dbReference type="Proteomes" id="UP000185911">
    <property type="component" value="Unassembled WGS sequence"/>
</dbReference>
<feature type="transmembrane region" description="Helical" evidence="6">
    <location>
        <begin position="37"/>
        <end position="60"/>
    </location>
</feature>
<evidence type="ECO:0000256" key="6">
    <source>
        <dbReference type="SAM" id="Phobius"/>
    </source>
</evidence>
<evidence type="ECO:0000313" key="7">
    <source>
        <dbReference type="EMBL" id="OLP07019.1"/>
    </source>
</evidence>
<comment type="caution">
    <text evidence="7">The sequence shown here is derived from an EMBL/GenBank/DDBJ whole genome shotgun (WGS) entry which is preliminary data.</text>
</comment>